<dbReference type="KEGG" id="proe:H9L23_01045"/>
<feature type="chain" id="PRO_5028953639" evidence="1">
    <location>
        <begin position="20"/>
        <end position="279"/>
    </location>
</feature>
<feature type="signal peptide" evidence="1">
    <location>
        <begin position="1"/>
        <end position="19"/>
    </location>
</feature>
<evidence type="ECO:0000256" key="1">
    <source>
        <dbReference type="SAM" id="SignalP"/>
    </source>
</evidence>
<keyword evidence="3" id="KW-1185">Reference proteome</keyword>
<dbReference type="RefSeq" id="WP_145859826.1">
    <property type="nucleotide sequence ID" value="NZ_CP060723.1"/>
</dbReference>
<dbReference type="InterPro" id="IPR022298">
    <property type="entry name" value="Conjug_transposon_TraN"/>
</dbReference>
<evidence type="ECO:0000313" key="3">
    <source>
        <dbReference type="Proteomes" id="UP000515806"/>
    </source>
</evidence>
<dbReference type="GeneID" id="96616529"/>
<protein>
    <submittedName>
        <fullName evidence="2">DUF4138 domain-containing protein</fullName>
    </submittedName>
</protein>
<reference evidence="2 3" key="1">
    <citation type="submission" date="2020-08" db="EMBL/GenBank/DDBJ databases">
        <title>Genome sequence of Pedobacter roseus KACC 11594T.</title>
        <authorList>
            <person name="Hyun D.-W."/>
            <person name="Bae J.-W."/>
        </authorList>
    </citation>
    <scope>NUCLEOTIDE SEQUENCE [LARGE SCALE GENOMIC DNA]</scope>
    <source>
        <strain evidence="2 3">KACC 11594</strain>
    </source>
</reference>
<gene>
    <name evidence="2" type="ORF">H9L23_01045</name>
</gene>
<dbReference type="Proteomes" id="UP000515806">
    <property type="component" value="Chromosome"/>
</dbReference>
<dbReference type="EMBL" id="CP060723">
    <property type="protein sequence ID" value="QNN42737.1"/>
    <property type="molecule type" value="Genomic_DNA"/>
</dbReference>
<keyword evidence="1" id="KW-0732">Signal</keyword>
<dbReference type="AlphaFoldDB" id="A0A7G9QHB2"/>
<sequence>MKKILFLAQIFLSSLALYAQVPHSVTVADIPVIGISGSVSLHFISPEKISYVDLSSSSLIGDLPEKNILRIKAIPDSVAALSSSGDAGLVTIVGETFIAQYRLSFLSPSNPELISTQIDIVPTYMRSLDISGIGLSQNEMKSNALSLLKRRGDVKIKKESAFGISLVVNRVYTLGDCILLDLSFQNSTNLIFDVDELRFKIADRKINKSTNVQSIELKPVFQLYPFERFSKSYRNIYIIKKTTFPGDKEFSIELSEKQISGRNLRASLRYSDILNADTF</sequence>
<name>A0A7G9QHB2_9SPHI</name>
<accession>A0A7G9QHB2</accession>
<organism evidence="2 3">
    <name type="scientific">Pedobacter roseus</name>
    <dbReference type="NCBI Taxonomy" id="336820"/>
    <lineage>
        <taxon>Bacteria</taxon>
        <taxon>Pseudomonadati</taxon>
        <taxon>Bacteroidota</taxon>
        <taxon>Sphingobacteriia</taxon>
        <taxon>Sphingobacteriales</taxon>
        <taxon>Sphingobacteriaceae</taxon>
        <taxon>Pedobacter</taxon>
    </lineage>
</organism>
<proteinExistence type="predicted"/>
<evidence type="ECO:0000313" key="2">
    <source>
        <dbReference type="EMBL" id="QNN42737.1"/>
    </source>
</evidence>
<dbReference type="Pfam" id="PF13595">
    <property type="entry name" value="DUF4138"/>
    <property type="match status" value="1"/>
</dbReference>